<dbReference type="Proteomes" id="UP000094147">
    <property type="component" value="Chromosome"/>
</dbReference>
<dbReference type="RefSeq" id="WP_068992875.1">
    <property type="nucleotide sequence ID" value="NZ_CP012418.1"/>
</dbReference>
<keyword evidence="1" id="KW-0732">Signal</keyword>
<feature type="chain" id="PRO_5008544171" description="Lipoprotein" evidence="1">
    <location>
        <begin position="21"/>
        <end position="274"/>
    </location>
</feature>
<protein>
    <recommendedName>
        <fullName evidence="4">Lipoprotein</fullName>
    </recommendedName>
</protein>
<evidence type="ECO:0000256" key="1">
    <source>
        <dbReference type="SAM" id="SignalP"/>
    </source>
</evidence>
<sequence precursor="true">MYKFRYAVALLIPFLLVACGGNTPESFGETVFSHLKSNNDEELLDLTANKDDYFALIAERNKTSEEQVNPTPADVERLTRKNQRKVKKGINDIIAYGKMNGGWDDALLVDVEVKQSEKSPSEADVYLRVQISDKHYRVLFDDLAKSERGWVMTDNPRWIGLVYDPQYDTLIGKELTINANGGFLSCKTAKDLGYAQIMAKADPEAVMKMIDDKRCMLVKMESGMTATIEELGDYHSDNVNDPSRYPFSYVKVKFEHDGQQYSQWILSDRVKSIQ</sequence>
<keyword evidence="3" id="KW-1185">Reference proteome</keyword>
<gene>
    <name evidence="2" type="ORF">KS2013_1827</name>
</gene>
<dbReference type="PROSITE" id="PS51257">
    <property type="entry name" value="PROKAR_LIPOPROTEIN"/>
    <property type="match status" value="1"/>
</dbReference>
<evidence type="ECO:0008006" key="4">
    <source>
        <dbReference type="Google" id="ProtNLM"/>
    </source>
</evidence>
<dbReference type="EMBL" id="CP012418">
    <property type="protein sequence ID" value="AOE50536.1"/>
    <property type="molecule type" value="Genomic_DNA"/>
</dbReference>
<dbReference type="KEGG" id="ksd:KS2013_1827"/>
<proteinExistence type="predicted"/>
<name>A0A1B3BCJ7_9GAMM</name>
<accession>A0A1B3BCJ7</accession>
<dbReference type="AlphaFoldDB" id="A0A1B3BCJ7"/>
<evidence type="ECO:0000313" key="3">
    <source>
        <dbReference type="Proteomes" id="UP000094147"/>
    </source>
</evidence>
<evidence type="ECO:0000313" key="2">
    <source>
        <dbReference type="EMBL" id="AOE50536.1"/>
    </source>
</evidence>
<dbReference type="STRING" id="1144748.KS2013_1827"/>
<dbReference type="OrthoDB" id="6194033at2"/>
<reference evidence="3" key="1">
    <citation type="submission" date="2015-08" db="EMBL/GenBank/DDBJ databases">
        <authorList>
            <person name="Kim K.M."/>
        </authorList>
    </citation>
    <scope>NUCLEOTIDE SEQUENCE [LARGE SCALE GENOMIC DNA]</scope>
    <source>
        <strain evidence="3">KCTC 23892</strain>
    </source>
</reference>
<organism evidence="2 3">
    <name type="scientific">Kangiella sediminilitoris</name>
    <dbReference type="NCBI Taxonomy" id="1144748"/>
    <lineage>
        <taxon>Bacteria</taxon>
        <taxon>Pseudomonadati</taxon>
        <taxon>Pseudomonadota</taxon>
        <taxon>Gammaproteobacteria</taxon>
        <taxon>Kangiellales</taxon>
        <taxon>Kangiellaceae</taxon>
        <taxon>Kangiella</taxon>
    </lineage>
</organism>
<feature type="signal peptide" evidence="1">
    <location>
        <begin position="1"/>
        <end position="20"/>
    </location>
</feature>